<evidence type="ECO:0000256" key="2">
    <source>
        <dbReference type="ARBA" id="ARBA00010617"/>
    </source>
</evidence>
<dbReference type="InterPro" id="IPR001128">
    <property type="entry name" value="Cyt_P450"/>
</dbReference>
<dbReference type="Pfam" id="PF00067">
    <property type="entry name" value="p450"/>
    <property type="match status" value="1"/>
</dbReference>
<dbReference type="EMBL" id="BTSY01000003">
    <property type="protein sequence ID" value="GMT17274.1"/>
    <property type="molecule type" value="Genomic_DNA"/>
</dbReference>
<dbReference type="Proteomes" id="UP001432322">
    <property type="component" value="Unassembled WGS sequence"/>
</dbReference>
<evidence type="ECO:0000256" key="6">
    <source>
        <dbReference type="ARBA" id="ARBA00023004"/>
    </source>
</evidence>
<gene>
    <name evidence="9" type="ORF">PFISCL1PPCAC_29039</name>
    <name evidence="8" type="ORF">PFISCL1PPCAC_8571</name>
</gene>
<dbReference type="InterPro" id="IPR036396">
    <property type="entry name" value="Cyt_P450_sf"/>
</dbReference>
<evidence type="ECO:0000256" key="3">
    <source>
        <dbReference type="ARBA" id="ARBA00022617"/>
    </source>
</evidence>
<keyword evidence="6" id="KW-0408">Iron</keyword>
<comment type="cofactor">
    <cofactor evidence="1">
        <name>heme</name>
        <dbReference type="ChEBI" id="CHEBI:30413"/>
    </cofactor>
</comment>
<comment type="similarity">
    <text evidence="2">Belongs to the cytochrome P450 family.</text>
</comment>
<proteinExistence type="inferred from homology"/>
<dbReference type="PANTHER" id="PTHR24292">
    <property type="entry name" value="CYTOCHROME P450"/>
    <property type="match status" value="1"/>
</dbReference>
<keyword evidence="3" id="KW-0349">Heme</keyword>
<protein>
    <recommendedName>
        <fullName evidence="11">Cytochrome P450</fullName>
    </recommendedName>
</protein>
<evidence type="ECO:0000256" key="4">
    <source>
        <dbReference type="ARBA" id="ARBA00022723"/>
    </source>
</evidence>
<keyword evidence="4" id="KW-0479">Metal-binding</keyword>
<dbReference type="GO" id="GO:0005506">
    <property type="term" value="F:iron ion binding"/>
    <property type="evidence" value="ECO:0007669"/>
    <property type="project" value="InterPro"/>
</dbReference>
<dbReference type="Gene3D" id="1.10.630.10">
    <property type="entry name" value="Cytochrome P450"/>
    <property type="match status" value="1"/>
</dbReference>
<evidence type="ECO:0000313" key="10">
    <source>
        <dbReference type="Proteomes" id="UP001432322"/>
    </source>
</evidence>
<dbReference type="AlphaFoldDB" id="A0AAV5VHF3"/>
<organism evidence="8 10">
    <name type="scientific">Pristionchus fissidentatus</name>
    <dbReference type="NCBI Taxonomy" id="1538716"/>
    <lineage>
        <taxon>Eukaryota</taxon>
        <taxon>Metazoa</taxon>
        <taxon>Ecdysozoa</taxon>
        <taxon>Nematoda</taxon>
        <taxon>Chromadorea</taxon>
        <taxon>Rhabditida</taxon>
        <taxon>Rhabditina</taxon>
        <taxon>Diplogasteromorpha</taxon>
        <taxon>Diplogasteroidea</taxon>
        <taxon>Neodiplogasteridae</taxon>
        <taxon>Pristionchus</taxon>
    </lineage>
</organism>
<dbReference type="GO" id="GO:0004497">
    <property type="term" value="F:monooxygenase activity"/>
    <property type="evidence" value="ECO:0007669"/>
    <property type="project" value="UniProtKB-KW"/>
</dbReference>
<dbReference type="InterPro" id="IPR050476">
    <property type="entry name" value="Insect_CytP450_Detox"/>
</dbReference>
<feature type="non-terminal residue" evidence="8">
    <location>
        <position position="1"/>
    </location>
</feature>
<dbReference type="GO" id="GO:0016705">
    <property type="term" value="F:oxidoreductase activity, acting on paired donors, with incorporation or reduction of molecular oxygen"/>
    <property type="evidence" value="ECO:0007669"/>
    <property type="project" value="InterPro"/>
</dbReference>
<dbReference type="EMBL" id="BTSY01000246">
    <property type="protein sequence ID" value="GMT37744.1"/>
    <property type="molecule type" value="Genomic_DNA"/>
</dbReference>
<dbReference type="GO" id="GO:0020037">
    <property type="term" value="F:heme binding"/>
    <property type="evidence" value="ECO:0007669"/>
    <property type="project" value="InterPro"/>
</dbReference>
<evidence type="ECO:0008006" key="11">
    <source>
        <dbReference type="Google" id="ProtNLM"/>
    </source>
</evidence>
<evidence type="ECO:0000256" key="5">
    <source>
        <dbReference type="ARBA" id="ARBA00023002"/>
    </source>
</evidence>
<dbReference type="PANTHER" id="PTHR24292:SF102">
    <property type="entry name" value="CYTOCHROME P450 FAMILY-RELATED"/>
    <property type="match status" value="1"/>
</dbReference>
<accession>A0AAV5VHF3</accession>
<name>A0AAV5VHF3_9BILA</name>
<keyword evidence="7" id="KW-0503">Monooxygenase</keyword>
<reference evidence="8" key="1">
    <citation type="submission" date="2023-10" db="EMBL/GenBank/DDBJ databases">
        <title>Genome assembly of Pristionchus species.</title>
        <authorList>
            <person name="Yoshida K."/>
            <person name="Sommer R.J."/>
        </authorList>
    </citation>
    <scope>NUCLEOTIDE SEQUENCE</scope>
    <source>
        <strain evidence="8">RS5133</strain>
    </source>
</reference>
<evidence type="ECO:0000313" key="8">
    <source>
        <dbReference type="EMBL" id="GMT17274.1"/>
    </source>
</evidence>
<dbReference type="SUPFAM" id="SSF48264">
    <property type="entry name" value="Cytochrome P450"/>
    <property type="match status" value="1"/>
</dbReference>
<comment type="caution">
    <text evidence="8">The sequence shown here is derived from an EMBL/GenBank/DDBJ whole genome shotgun (WGS) entry which is preliminary data.</text>
</comment>
<sequence length="230" mass="26785">VFFSYFLHQSTYWRRWGVPQIDTPSIIFGSSHQLFSKKEPRILKFGAWTKRYGKTFGIKEGAVNLLVTSDLDIVNEVFVKQFDNFYSRKHAILAPDPDKDPRIHLFLARGARWKRLRNISAPSFSITSLKKIRPIVEDSVLNMVKIMQDRHLNGAAFNIHDFYCEYTMDTIGRLVMGQKDSLYFNNPRVDVAKSMFMRDFDIPIVHLRYAFPAIMPLLRLLLSNVSDVAY</sequence>
<evidence type="ECO:0000313" key="9">
    <source>
        <dbReference type="EMBL" id="GMT37744.1"/>
    </source>
</evidence>
<keyword evidence="10" id="KW-1185">Reference proteome</keyword>
<keyword evidence="5" id="KW-0560">Oxidoreductase</keyword>
<evidence type="ECO:0000256" key="1">
    <source>
        <dbReference type="ARBA" id="ARBA00001971"/>
    </source>
</evidence>
<evidence type="ECO:0000256" key="7">
    <source>
        <dbReference type="ARBA" id="ARBA00023033"/>
    </source>
</evidence>